<dbReference type="EMBL" id="BMJH01000001">
    <property type="protein sequence ID" value="GGC64597.1"/>
    <property type="molecule type" value="Genomic_DNA"/>
</dbReference>
<dbReference type="InterPro" id="IPR036249">
    <property type="entry name" value="Thioredoxin-like_sf"/>
</dbReference>
<dbReference type="InterPro" id="IPR011893">
    <property type="entry name" value="Selenoprotein_Rdx-typ"/>
</dbReference>
<organism evidence="2 3">
    <name type="scientific">Hoyosella rhizosphaerae</name>
    <dbReference type="NCBI Taxonomy" id="1755582"/>
    <lineage>
        <taxon>Bacteria</taxon>
        <taxon>Bacillati</taxon>
        <taxon>Actinomycetota</taxon>
        <taxon>Actinomycetes</taxon>
        <taxon>Mycobacteriales</taxon>
        <taxon>Hoyosellaceae</taxon>
        <taxon>Hoyosella</taxon>
    </lineage>
</organism>
<keyword evidence="1" id="KW-0676">Redox-active center</keyword>
<proteinExistence type="predicted"/>
<dbReference type="Proteomes" id="UP000641514">
    <property type="component" value="Unassembled WGS sequence"/>
</dbReference>
<dbReference type="Pfam" id="PF10262">
    <property type="entry name" value="Rdx"/>
    <property type="match status" value="1"/>
</dbReference>
<reference evidence="2" key="2">
    <citation type="submission" date="2020-09" db="EMBL/GenBank/DDBJ databases">
        <authorList>
            <person name="Sun Q."/>
            <person name="Zhou Y."/>
        </authorList>
    </citation>
    <scope>NUCLEOTIDE SEQUENCE</scope>
    <source>
        <strain evidence="2">CGMCC 1.15478</strain>
    </source>
</reference>
<evidence type="ECO:0008006" key="4">
    <source>
        <dbReference type="Google" id="ProtNLM"/>
    </source>
</evidence>
<sequence length="72" mass="8185">MAQELLTTFSADISEVALRPGKSGQFRIDVDETIVWDRETDQGFPDISTLKQRVRDIVSPDRSLGHVDRKIQ</sequence>
<dbReference type="AlphaFoldDB" id="A0A916XDX3"/>
<evidence type="ECO:0000313" key="2">
    <source>
        <dbReference type="EMBL" id="GGC64597.1"/>
    </source>
</evidence>
<reference evidence="2" key="1">
    <citation type="journal article" date="2014" name="Int. J. Syst. Evol. Microbiol.">
        <title>Complete genome sequence of Corynebacterium casei LMG S-19264T (=DSM 44701T), isolated from a smear-ripened cheese.</title>
        <authorList>
            <consortium name="US DOE Joint Genome Institute (JGI-PGF)"/>
            <person name="Walter F."/>
            <person name="Albersmeier A."/>
            <person name="Kalinowski J."/>
            <person name="Ruckert C."/>
        </authorList>
    </citation>
    <scope>NUCLEOTIDE SEQUENCE</scope>
    <source>
        <strain evidence="2">CGMCC 1.15478</strain>
    </source>
</reference>
<name>A0A916XDX3_9ACTN</name>
<gene>
    <name evidence="2" type="ORF">GCM10011410_16430</name>
</gene>
<comment type="caution">
    <text evidence="2">The sequence shown here is derived from an EMBL/GenBank/DDBJ whole genome shotgun (WGS) entry which is preliminary data.</text>
</comment>
<evidence type="ECO:0000313" key="3">
    <source>
        <dbReference type="Proteomes" id="UP000641514"/>
    </source>
</evidence>
<keyword evidence="3" id="KW-1185">Reference proteome</keyword>
<protein>
    <recommendedName>
        <fullName evidence="4">SelT/SelW/SelH family protein</fullName>
    </recommendedName>
</protein>
<accession>A0A916XDX3</accession>
<dbReference type="PANTHER" id="PTHR36417:SF2">
    <property type="entry name" value="SELENOPROTEIN DOMAIN PROTEIN (AFU_ORTHOLOGUE AFUA_1G05220)"/>
    <property type="match status" value="1"/>
</dbReference>
<dbReference type="NCBIfam" id="TIGR02174">
    <property type="entry name" value="CXXU_selWTH"/>
    <property type="match status" value="1"/>
</dbReference>
<dbReference type="Gene3D" id="3.40.30.10">
    <property type="entry name" value="Glutaredoxin"/>
    <property type="match status" value="1"/>
</dbReference>
<dbReference type="PANTHER" id="PTHR36417">
    <property type="entry name" value="SELENOPROTEIN DOMAIN PROTEIN (AFU_ORTHOLOGUE AFUA_1G05220)"/>
    <property type="match status" value="1"/>
</dbReference>
<dbReference type="SUPFAM" id="SSF52833">
    <property type="entry name" value="Thioredoxin-like"/>
    <property type="match status" value="1"/>
</dbReference>
<evidence type="ECO:0000256" key="1">
    <source>
        <dbReference type="ARBA" id="ARBA00023284"/>
    </source>
</evidence>